<dbReference type="EMBL" id="FNHS01000004">
    <property type="protein sequence ID" value="SDM90192.1"/>
    <property type="molecule type" value="Genomic_DNA"/>
</dbReference>
<evidence type="ECO:0000256" key="4">
    <source>
        <dbReference type="ARBA" id="ARBA00022679"/>
    </source>
</evidence>
<keyword evidence="6 9" id="KW-0418">Kinase</keyword>
<sequence length="170" mass="18925">MAALSNAHNVLVEDNWEGASLRQVIERALAPHLLAEVDVNRFQLQGPDARLHPKVAVTLAMALHELMTNAAKYGALTVPEGQVAVTWSLHDRDDDRQRLDLLWEERGEPLVMAPTRKRFGSRLIERQLPMEFDGNAMITYAPGGVTCRLEIPLTTLGWVGQEAVEGRRAP</sequence>
<evidence type="ECO:0000256" key="7">
    <source>
        <dbReference type="ARBA" id="ARBA00022840"/>
    </source>
</evidence>
<keyword evidence="5" id="KW-0547">Nucleotide-binding</keyword>
<evidence type="ECO:0000256" key="1">
    <source>
        <dbReference type="ARBA" id="ARBA00000085"/>
    </source>
</evidence>
<dbReference type="AlphaFoldDB" id="A0A1G9X0C5"/>
<evidence type="ECO:0000313" key="9">
    <source>
        <dbReference type="EMBL" id="SDM90192.1"/>
    </source>
</evidence>
<name>A0A1G9X0C5_9HYPH</name>
<dbReference type="Proteomes" id="UP000198704">
    <property type="component" value="Unassembled WGS sequence"/>
</dbReference>
<evidence type="ECO:0000256" key="2">
    <source>
        <dbReference type="ARBA" id="ARBA00012438"/>
    </source>
</evidence>
<evidence type="ECO:0000313" key="10">
    <source>
        <dbReference type="Proteomes" id="UP000198704"/>
    </source>
</evidence>
<dbReference type="InterPro" id="IPR036890">
    <property type="entry name" value="HATPase_C_sf"/>
</dbReference>
<dbReference type="EC" id="2.7.13.3" evidence="2"/>
<organism evidence="9 10">
    <name type="scientific">Methylobacterium phyllostachyos</name>
    <dbReference type="NCBI Taxonomy" id="582672"/>
    <lineage>
        <taxon>Bacteria</taxon>
        <taxon>Pseudomonadati</taxon>
        <taxon>Pseudomonadota</taxon>
        <taxon>Alphaproteobacteria</taxon>
        <taxon>Hyphomicrobiales</taxon>
        <taxon>Methylobacteriaceae</taxon>
        <taxon>Methylobacterium</taxon>
    </lineage>
</organism>
<comment type="catalytic activity">
    <reaction evidence="1">
        <text>ATP + protein L-histidine = ADP + protein N-phospho-L-histidine.</text>
        <dbReference type="EC" id="2.7.13.3"/>
    </reaction>
</comment>
<dbReference type="SUPFAM" id="SSF55874">
    <property type="entry name" value="ATPase domain of HSP90 chaperone/DNA topoisomerase II/histidine kinase"/>
    <property type="match status" value="1"/>
</dbReference>
<keyword evidence="3" id="KW-0597">Phosphoprotein</keyword>
<dbReference type="Gene3D" id="3.30.565.10">
    <property type="entry name" value="Histidine kinase-like ATPase, C-terminal domain"/>
    <property type="match status" value="1"/>
</dbReference>
<protein>
    <recommendedName>
        <fullName evidence="2">histidine kinase</fullName>
        <ecNumber evidence="2">2.7.13.3</ecNumber>
    </recommendedName>
</protein>
<reference evidence="10" key="1">
    <citation type="submission" date="2016-10" db="EMBL/GenBank/DDBJ databases">
        <authorList>
            <person name="Varghese N."/>
            <person name="Submissions S."/>
        </authorList>
    </citation>
    <scope>NUCLEOTIDE SEQUENCE [LARGE SCALE GENOMIC DNA]</scope>
    <source>
        <strain evidence="10">BL47</strain>
    </source>
</reference>
<evidence type="ECO:0000256" key="5">
    <source>
        <dbReference type="ARBA" id="ARBA00022741"/>
    </source>
</evidence>
<dbReference type="InterPro" id="IPR011102">
    <property type="entry name" value="Sig_transdc_His_kinase_HWE"/>
</dbReference>
<keyword evidence="4" id="KW-0808">Transferase</keyword>
<evidence type="ECO:0000256" key="6">
    <source>
        <dbReference type="ARBA" id="ARBA00022777"/>
    </source>
</evidence>
<dbReference type="PANTHER" id="PTHR41523:SF7">
    <property type="entry name" value="HISTIDINE KINASE"/>
    <property type="match status" value="1"/>
</dbReference>
<feature type="domain" description="Signal transduction histidine kinase HWE region" evidence="8">
    <location>
        <begin position="2"/>
        <end position="48"/>
    </location>
</feature>
<proteinExistence type="predicted"/>
<dbReference type="GO" id="GO:0004673">
    <property type="term" value="F:protein histidine kinase activity"/>
    <property type="evidence" value="ECO:0007669"/>
    <property type="project" value="UniProtKB-EC"/>
</dbReference>
<gene>
    <name evidence="9" type="ORF">SAMN05216360_104197</name>
</gene>
<evidence type="ECO:0000259" key="8">
    <source>
        <dbReference type="Pfam" id="PF07536"/>
    </source>
</evidence>
<dbReference type="PANTHER" id="PTHR41523">
    <property type="entry name" value="TWO-COMPONENT SYSTEM SENSOR PROTEIN"/>
    <property type="match status" value="1"/>
</dbReference>
<dbReference type="STRING" id="582672.SAMN05216360_104197"/>
<evidence type="ECO:0000256" key="3">
    <source>
        <dbReference type="ARBA" id="ARBA00022553"/>
    </source>
</evidence>
<dbReference type="GO" id="GO:0005524">
    <property type="term" value="F:ATP binding"/>
    <property type="evidence" value="ECO:0007669"/>
    <property type="project" value="UniProtKB-KW"/>
</dbReference>
<keyword evidence="7" id="KW-0067">ATP-binding</keyword>
<accession>A0A1G9X0C5</accession>
<keyword evidence="10" id="KW-1185">Reference proteome</keyword>
<dbReference type="Pfam" id="PF07536">
    <property type="entry name" value="HWE_HK"/>
    <property type="match status" value="1"/>
</dbReference>